<dbReference type="GO" id="GO:0030014">
    <property type="term" value="C:CCR4-NOT complex"/>
    <property type="evidence" value="ECO:0007669"/>
    <property type="project" value="InterPro"/>
</dbReference>
<dbReference type="GO" id="GO:0004535">
    <property type="term" value="F:poly(A)-specific ribonuclease activity"/>
    <property type="evidence" value="ECO:0007669"/>
    <property type="project" value="InterPro"/>
</dbReference>
<dbReference type="OrthoDB" id="1164111at2759"/>
<name>A0A8J5KFG6_ZINOF</name>
<reference evidence="1 2" key="1">
    <citation type="submission" date="2020-08" db="EMBL/GenBank/DDBJ databases">
        <title>Plant Genome Project.</title>
        <authorList>
            <person name="Zhang R.-G."/>
        </authorList>
    </citation>
    <scope>NUCLEOTIDE SEQUENCE [LARGE SCALE GENOMIC DNA]</scope>
    <source>
        <tissue evidence="1">Rhizome</tissue>
    </source>
</reference>
<sequence length="331" mass="37243">MDAPSQSGHLSLFPLFSFLRPGDSAIRRFLLFSAPLRSAMATSQQLHPVDLLHPQEQQPLATFLRPQRQQRPVRVRRVWASNLDLEFSIIARVLPRFPMVSFDTEFPRCTLLPQKPHYLLSADERYAFLKANVERSKLTQLGLTLFDADGNLPGGVGEAFIWEFNFCDFDVCRDKFDYNSDGIDFRMLFLKGIDPGRFAACCHSAGLVRHCPCCSTTADWIAFGSVYDFGYLVKASSLDQLLPDTLNEFLLQVTYLFGNFMDVKNLMSHCDGLSGGLEKVARTLAITREVGGAHEAGSDSLLTTRVFLEMKKLFFTNEADMAPYGNVIWGL</sequence>
<proteinExistence type="predicted"/>
<protein>
    <submittedName>
        <fullName evidence="1">Uncharacterized protein</fullName>
    </submittedName>
</protein>
<dbReference type="EMBL" id="JACMSC010000015">
    <property type="protein sequence ID" value="KAG6487922.1"/>
    <property type="molecule type" value="Genomic_DNA"/>
</dbReference>
<evidence type="ECO:0000313" key="2">
    <source>
        <dbReference type="Proteomes" id="UP000734854"/>
    </source>
</evidence>
<comment type="caution">
    <text evidence="1">The sequence shown here is derived from an EMBL/GenBank/DDBJ whole genome shotgun (WGS) entry which is preliminary data.</text>
</comment>
<accession>A0A8J5KFG6</accession>
<dbReference type="AlphaFoldDB" id="A0A8J5KFG6"/>
<organism evidence="1 2">
    <name type="scientific">Zingiber officinale</name>
    <name type="common">Ginger</name>
    <name type="synonym">Amomum zingiber</name>
    <dbReference type="NCBI Taxonomy" id="94328"/>
    <lineage>
        <taxon>Eukaryota</taxon>
        <taxon>Viridiplantae</taxon>
        <taxon>Streptophyta</taxon>
        <taxon>Embryophyta</taxon>
        <taxon>Tracheophyta</taxon>
        <taxon>Spermatophyta</taxon>
        <taxon>Magnoliopsida</taxon>
        <taxon>Liliopsida</taxon>
        <taxon>Zingiberales</taxon>
        <taxon>Zingiberaceae</taxon>
        <taxon>Zingiber</taxon>
    </lineage>
</organism>
<evidence type="ECO:0000313" key="1">
    <source>
        <dbReference type="EMBL" id="KAG6487922.1"/>
    </source>
</evidence>
<dbReference type="Proteomes" id="UP000734854">
    <property type="component" value="Unassembled WGS sequence"/>
</dbReference>
<dbReference type="InterPro" id="IPR039637">
    <property type="entry name" value="CNOT7/CNOT8/Pop2"/>
</dbReference>
<gene>
    <name evidence="1" type="ORF">ZIOFF_056660</name>
</gene>
<dbReference type="PANTHER" id="PTHR10797">
    <property type="entry name" value="CCR4-NOT TRANSCRIPTION COMPLEX SUBUNIT"/>
    <property type="match status" value="1"/>
</dbReference>
<keyword evidence="2" id="KW-1185">Reference proteome</keyword>